<dbReference type="Pfam" id="PF02615">
    <property type="entry name" value="Ldh_2"/>
    <property type="match status" value="1"/>
</dbReference>
<dbReference type="PANTHER" id="PTHR11091:SF0">
    <property type="entry name" value="MALATE DEHYDROGENASE"/>
    <property type="match status" value="1"/>
</dbReference>
<dbReference type="Proteomes" id="UP000295678">
    <property type="component" value="Unassembled WGS sequence"/>
</dbReference>
<dbReference type="InterPro" id="IPR003767">
    <property type="entry name" value="Malate/L-lactate_DH-like"/>
</dbReference>
<name>A0A4R3MH18_9HYPH</name>
<dbReference type="Gene3D" id="1.10.1530.10">
    <property type="match status" value="1"/>
</dbReference>
<gene>
    <name evidence="3" type="ORF">EDC22_102133</name>
</gene>
<comment type="caution">
    <text evidence="3">The sequence shown here is derived from an EMBL/GenBank/DDBJ whole genome shotgun (WGS) entry which is preliminary data.</text>
</comment>
<proteinExistence type="inferred from homology"/>
<dbReference type="GO" id="GO:0016491">
    <property type="term" value="F:oxidoreductase activity"/>
    <property type="evidence" value="ECO:0007669"/>
    <property type="project" value="UniProtKB-KW"/>
</dbReference>
<keyword evidence="2" id="KW-0560">Oxidoreductase</keyword>
<accession>A0A4R3MH18</accession>
<keyword evidence="4" id="KW-1185">Reference proteome</keyword>
<dbReference type="RefSeq" id="WP_425385506.1">
    <property type="nucleotide sequence ID" value="NZ_SMAK01000002.1"/>
</dbReference>
<reference evidence="3 4" key="1">
    <citation type="submission" date="2019-03" db="EMBL/GenBank/DDBJ databases">
        <title>Genomic Encyclopedia of Type Strains, Phase IV (KMG-IV): sequencing the most valuable type-strain genomes for metagenomic binning, comparative biology and taxonomic classification.</title>
        <authorList>
            <person name="Goeker M."/>
        </authorList>
    </citation>
    <scope>NUCLEOTIDE SEQUENCE [LARGE SCALE GENOMIC DNA]</scope>
    <source>
        <strain evidence="3 4">DSM 19345</strain>
    </source>
</reference>
<evidence type="ECO:0000313" key="3">
    <source>
        <dbReference type="EMBL" id="TCT12448.1"/>
    </source>
</evidence>
<evidence type="ECO:0000313" key="4">
    <source>
        <dbReference type="Proteomes" id="UP000295678"/>
    </source>
</evidence>
<dbReference type="InterPro" id="IPR036111">
    <property type="entry name" value="Mal/L-sulfo/L-lacto_DH-like_sf"/>
</dbReference>
<dbReference type="Gene3D" id="3.30.1370.60">
    <property type="entry name" value="Hypothetical oxidoreductase yiak, domain 2"/>
    <property type="match status" value="1"/>
</dbReference>
<dbReference type="PANTHER" id="PTHR11091">
    <property type="entry name" value="OXIDOREDUCTASE-RELATED"/>
    <property type="match status" value="1"/>
</dbReference>
<dbReference type="AlphaFoldDB" id="A0A4R3MH18"/>
<dbReference type="InterPro" id="IPR043143">
    <property type="entry name" value="Mal/L-sulf/L-lact_DH-like_NADP"/>
</dbReference>
<evidence type="ECO:0000256" key="2">
    <source>
        <dbReference type="ARBA" id="ARBA00023002"/>
    </source>
</evidence>
<dbReference type="EMBL" id="SMAK01000002">
    <property type="protein sequence ID" value="TCT12448.1"/>
    <property type="molecule type" value="Genomic_DNA"/>
</dbReference>
<organism evidence="3 4">
    <name type="scientific">Tepidamorphus gemmatus</name>
    <dbReference type="NCBI Taxonomy" id="747076"/>
    <lineage>
        <taxon>Bacteria</taxon>
        <taxon>Pseudomonadati</taxon>
        <taxon>Pseudomonadota</taxon>
        <taxon>Alphaproteobacteria</taxon>
        <taxon>Hyphomicrobiales</taxon>
        <taxon>Tepidamorphaceae</taxon>
        <taxon>Tepidamorphus</taxon>
    </lineage>
</organism>
<protein>
    <submittedName>
        <fullName evidence="3">LDH2 family malate/lactate/ureidoglycolate dehydrogenase</fullName>
    </submittedName>
</protein>
<dbReference type="SUPFAM" id="SSF89733">
    <property type="entry name" value="L-sulfolactate dehydrogenase-like"/>
    <property type="match status" value="1"/>
</dbReference>
<evidence type="ECO:0000256" key="1">
    <source>
        <dbReference type="ARBA" id="ARBA00006056"/>
    </source>
</evidence>
<comment type="similarity">
    <text evidence="1">Belongs to the LDH2/MDH2 oxidoreductase family.</text>
</comment>
<sequence length="370" mass="38055">MTVHNSHPEDEAVLCAEAGALRAFSIDVLSRAGADAATAEAATRAMMHGSCLGVDSHGIRLLAHYVAALKGGRVNPAPTLRLVREVGATAVLDAGHGHGALAAYTAMDHAVRLAGSHGTGAVAIRNSSHFGPAGAYALAAAERGLIGLATCNSDSFVSLHDGAERFHGTNPLAVAAPVAGGEPWLLDMATSAITYNRVQLHRSLGRPLDPGVAAAEDGSATTDPERASMLAPLGGPYGYKGAGLAGLSEILSAVLTGMRISPEILPMAGPDLSSPREMGAFVLAIDPGAFLPAEVFLAGMARYLAALRQSRPLPGARVLAPGDREWAERDRRMRDGIPIDPATAAAFVQLARTYGLTPPIPVSSVAEKQP</sequence>
<dbReference type="InterPro" id="IPR043144">
    <property type="entry name" value="Mal/L-sulf/L-lact_DH-like_ah"/>
</dbReference>